<dbReference type="Gene3D" id="3.20.20.140">
    <property type="entry name" value="Metal-dependent hydrolases"/>
    <property type="match status" value="1"/>
</dbReference>
<evidence type="ECO:0000256" key="1">
    <source>
        <dbReference type="ARBA" id="ARBA00006745"/>
    </source>
</evidence>
<gene>
    <name evidence="5" type="ORF">CBW24_01660</name>
</gene>
<evidence type="ECO:0000313" key="6">
    <source>
        <dbReference type="Proteomes" id="UP000219050"/>
    </source>
</evidence>
<reference evidence="5 6" key="1">
    <citation type="submission" date="2017-05" db="EMBL/GenBank/DDBJ databases">
        <title>Comparative genomic and metabolic analysis of manganese-oxidizing mechanisms in Celeribater manganoxidans DY25T: its adaption to the environment of polymetallic nodule.</title>
        <authorList>
            <person name="Wang X."/>
        </authorList>
    </citation>
    <scope>NUCLEOTIDE SEQUENCE [LARGE SCALE GENOMIC DNA]</scope>
    <source>
        <strain evidence="5 6">DY25</strain>
    </source>
</reference>
<name>A0A291LVR9_9RHOB</name>
<dbReference type="PANTHER" id="PTHR43794:SF11">
    <property type="entry name" value="AMIDOHYDROLASE-RELATED DOMAIN-CONTAINING PROTEIN"/>
    <property type="match status" value="1"/>
</dbReference>
<feature type="domain" description="Amidohydrolase-related" evidence="4">
    <location>
        <begin position="108"/>
        <end position="478"/>
    </location>
</feature>
<evidence type="ECO:0000259" key="4">
    <source>
        <dbReference type="Pfam" id="PF01979"/>
    </source>
</evidence>
<dbReference type="InterPro" id="IPR006680">
    <property type="entry name" value="Amidohydro-rel"/>
</dbReference>
<dbReference type="InterPro" id="IPR032466">
    <property type="entry name" value="Metal_Hydrolase"/>
</dbReference>
<dbReference type="InterPro" id="IPR011059">
    <property type="entry name" value="Metal-dep_hydrolase_composite"/>
</dbReference>
<dbReference type="OrthoDB" id="9796020at2"/>
<evidence type="ECO:0000256" key="2">
    <source>
        <dbReference type="ARBA" id="ARBA00022801"/>
    </source>
</evidence>
<evidence type="ECO:0000256" key="3">
    <source>
        <dbReference type="SAM" id="MobiDB-lite"/>
    </source>
</evidence>
<proteinExistence type="inferred from homology"/>
<dbReference type="Gene3D" id="2.30.40.10">
    <property type="entry name" value="Urease, subunit C, domain 1"/>
    <property type="match status" value="1"/>
</dbReference>
<protein>
    <submittedName>
        <fullName evidence="5">Ethylammeline chlorohydrolase</fullName>
    </submittedName>
</protein>
<evidence type="ECO:0000313" key="5">
    <source>
        <dbReference type="EMBL" id="ATI40836.1"/>
    </source>
</evidence>
<feature type="compositionally biased region" description="Polar residues" evidence="3">
    <location>
        <begin position="1"/>
        <end position="12"/>
    </location>
</feature>
<sequence length="517" mass="55139">MAAALTLTTSTGRPPPFDLPPLRAADPTPGASGSIVEGFALTRSQTPTLPDTRSKTTAVFGSYVLAHGAEGQEVLRDHWVILEDDRIAAITESRPAQADHVIDRPGRFVLPGLMNLHNHCFSEAIARSHAEDGVSKRNDQSIVYTVLLPLSKTGLDILTAEERMAIARMGVIQLLLGGATSVMEPFRNNLPEMFDAAAELGLRFWGAPYLFSASNPRAGTEGEVSYTASSTDGRDNAVDLAAWNALYDQWHGRENGRISLAMSPHATDTCDPDLLRAATDRARDLSVPITTHVAQSEGEVATIAKRWDGRSPAEYLDWLGVLGPDLLAAHCVYSSESDLALMKARDVTVVNCPRVFARTGKTASFGRFEAAGLRTLVGTDGYNMDLLGEINAAGIVSKVTRGDARSATAPALLNAITGAGSVALKRPDLGRITPGAKADLTLIDMTHPHLQPHYDPRRTLVSLANRANVDTVIVDGRVLVDSGSVAIADATALTEAGAAAIRKIWDQPEAREAFAAT</sequence>
<keyword evidence="6" id="KW-1185">Reference proteome</keyword>
<accession>A0A291LVR9</accession>
<dbReference type="Pfam" id="PF01979">
    <property type="entry name" value="Amidohydro_1"/>
    <property type="match status" value="1"/>
</dbReference>
<dbReference type="InterPro" id="IPR050287">
    <property type="entry name" value="MTA/SAH_deaminase"/>
</dbReference>
<dbReference type="KEGG" id="cmag:CBW24_01660"/>
<dbReference type="AlphaFoldDB" id="A0A291LVR9"/>
<feature type="region of interest" description="Disordered" evidence="3">
    <location>
        <begin position="1"/>
        <end position="30"/>
    </location>
</feature>
<keyword evidence="2 5" id="KW-0378">Hydrolase</keyword>
<dbReference type="SUPFAM" id="SSF51338">
    <property type="entry name" value="Composite domain of metallo-dependent hydrolases"/>
    <property type="match status" value="1"/>
</dbReference>
<dbReference type="PANTHER" id="PTHR43794">
    <property type="entry name" value="AMINOHYDROLASE SSNA-RELATED"/>
    <property type="match status" value="1"/>
</dbReference>
<dbReference type="Proteomes" id="UP000219050">
    <property type="component" value="Chromosome"/>
</dbReference>
<dbReference type="SUPFAM" id="SSF51556">
    <property type="entry name" value="Metallo-dependent hydrolases"/>
    <property type="match status" value="1"/>
</dbReference>
<comment type="similarity">
    <text evidence="1">Belongs to the metallo-dependent hydrolases superfamily. ATZ/TRZ family.</text>
</comment>
<organism evidence="5 6">
    <name type="scientific">Pacificitalea manganoxidans</name>
    <dbReference type="NCBI Taxonomy" id="1411902"/>
    <lineage>
        <taxon>Bacteria</taxon>
        <taxon>Pseudomonadati</taxon>
        <taxon>Pseudomonadota</taxon>
        <taxon>Alphaproteobacteria</taxon>
        <taxon>Rhodobacterales</taxon>
        <taxon>Paracoccaceae</taxon>
        <taxon>Pacificitalea</taxon>
    </lineage>
</organism>
<dbReference type="GO" id="GO:0016810">
    <property type="term" value="F:hydrolase activity, acting on carbon-nitrogen (but not peptide) bonds"/>
    <property type="evidence" value="ECO:0007669"/>
    <property type="project" value="InterPro"/>
</dbReference>
<dbReference type="EMBL" id="CP021404">
    <property type="protein sequence ID" value="ATI40836.1"/>
    <property type="molecule type" value="Genomic_DNA"/>
</dbReference>